<accession>A0A397V6C1</accession>
<gene>
    <name evidence="1" type="ORF">C2G38_2246995</name>
</gene>
<dbReference type="Proteomes" id="UP000266673">
    <property type="component" value="Unassembled WGS sequence"/>
</dbReference>
<dbReference type="EMBL" id="QKWP01000674">
    <property type="protein sequence ID" value="RIB16459.1"/>
    <property type="molecule type" value="Genomic_DNA"/>
</dbReference>
<name>A0A397V6C1_9GLOM</name>
<protein>
    <submittedName>
        <fullName evidence="1">Uncharacterized protein</fullName>
    </submittedName>
</protein>
<evidence type="ECO:0000313" key="2">
    <source>
        <dbReference type="Proteomes" id="UP000266673"/>
    </source>
</evidence>
<proteinExistence type="predicted"/>
<comment type="caution">
    <text evidence="1">The sequence shown here is derived from an EMBL/GenBank/DDBJ whole genome shotgun (WGS) entry which is preliminary data.</text>
</comment>
<organism evidence="1 2">
    <name type="scientific">Gigaspora rosea</name>
    <dbReference type="NCBI Taxonomy" id="44941"/>
    <lineage>
        <taxon>Eukaryota</taxon>
        <taxon>Fungi</taxon>
        <taxon>Fungi incertae sedis</taxon>
        <taxon>Mucoromycota</taxon>
        <taxon>Glomeromycotina</taxon>
        <taxon>Glomeromycetes</taxon>
        <taxon>Diversisporales</taxon>
        <taxon>Gigasporaceae</taxon>
        <taxon>Gigaspora</taxon>
    </lineage>
</organism>
<reference evidence="1 2" key="1">
    <citation type="submission" date="2018-06" db="EMBL/GenBank/DDBJ databases">
        <title>Comparative genomics reveals the genomic features of Rhizophagus irregularis, R. cerebriforme, R. diaphanum and Gigaspora rosea, and their symbiotic lifestyle signature.</title>
        <authorList>
            <person name="Morin E."/>
            <person name="San Clemente H."/>
            <person name="Chen E.C.H."/>
            <person name="De La Providencia I."/>
            <person name="Hainaut M."/>
            <person name="Kuo A."/>
            <person name="Kohler A."/>
            <person name="Murat C."/>
            <person name="Tang N."/>
            <person name="Roy S."/>
            <person name="Loubradou J."/>
            <person name="Henrissat B."/>
            <person name="Grigoriev I.V."/>
            <person name="Corradi N."/>
            <person name="Roux C."/>
            <person name="Martin F.M."/>
        </authorList>
    </citation>
    <scope>NUCLEOTIDE SEQUENCE [LARGE SCALE GENOMIC DNA]</scope>
    <source>
        <strain evidence="1 2">DAOM 194757</strain>
    </source>
</reference>
<sequence>MNPQPISRNQNTVIHVNSTNIPLDIDQRYAENIFSEEQREDQIASSQNDKFSAVLFSGSPEYFFNLVITINHRDNL</sequence>
<dbReference type="AlphaFoldDB" id="A0A397V6C1"/>
<keyword evidence="2" id="KW-1185">Reference proteome</keyword>
<evidence type="ECO:0000313" key="1">
    <source>
        <dbReference type="EMBL" id="RIB16459.1"/>
    </source>
</evidence>
<dbReference type="OrthoDB" id="10442897at2759"/>